<feature type="domain" description="Fimbrial-type adhesion" evidence="1">
    <location>
        <begin position="19"/>
        <end position="164"/>
    </location>
</feature>
<protein>
    <recommendedName>
        <fullName evidence="1">Fimbrial-type adhesion domain-containing protein</fullName>
    </recommendedName>
</protein>
<dbReference type="InterPro" id="IPR008966">
    <property type="entry name" value="Adhesion_dom_sf"/>
</dbReference>
<keyword evidence="3" id="KW-1185">Reference proteome</keyword>
<dbReference type="AlphaFoldDB" id="A0A1B7JRA2"/>
<dbReference type="Pfam" id="PF00419">
    <property type="entry name" value="Fimbrial"/>
    <property type="match status" value="1"/>
</dbReference>
<sequence length="165" mass="18424">MLIFLMIPCLSLANSLDVEFSGVLIRASCQVTTESINKKVQLNNLRRKFINENQQSEVTPFYIGIEKCSSVDLYKMIKFTWQSNQLVMIDGQSYLLTQGSSNAVLGLVNRDGDPIIWNAARKVGSVSIIDSEQRLAFGAFIRKPASGEVKEGDFSTQVTFAVEYE</sequence>
<dbReference type="RefSeq" id="WP_232007534.1">
    <property type="nucleotide sequence ID" value="NZ_LXEW01000037.1"/>
</dbReference>
<dbReference type="Gene3D" id="2.60.40.1090">
    <property type="entry name" value="Fimbrial-type adhesion domain"/>
    <property type="match status" value="1"/>
</dbReference>
<accession>A0A1B7JRA2</accession>
<dbReference type="PANTHER" id="PTHR33420:SF26">
    <property type="entry name" value="FIMBRIAL SUBUNIT"/>
    <property type="match status" value="1"/>
</dbReference>
<reference evidence="2 3" key="1">
    <citation type="submission" date="2016-04" db="EMBL/GenBank/DDBJ databases">
        <title>ATOL: Assembling a taxonomically balanced genome-scale reconstruction of the evolutionary history of the Enterobacteriaceae.</title>
        <authorList>
            <person name="Plunkett G.III."/>
            <person name="Neeno-Eckwall E.C."/>
            <person name="Glasner J.D."/>
            <person name="Perna N.T."/>
        </authorList>
    </citation>
    <scope>NUCLEOTIDE SEQUENCE [LARGE SCALE GENOMIC DNA]</scope>
    <source>
        <strain evidence="2 3">ATCC 35613</strain>
    </source>
</reference>
<proteinExistence type="predicted"/>
<dbReference type="SUPFAM" id="SSF49401">
    <property type="entry name" value="Bacterial adhesins"/>
    <property type="match status" value="1"/>
</dbReference>
<organism evidence="2 3">
    <name type="scientific">Providencia heimbachae ATCC 35613</name>
    <dbReference type="NCBI Taxonomy" id="1354272"/>
    <lineage>
        <taxon>Bacteria</taxon>
        <taxon>Pseudomonadati</taxon>
        <taxon>Pseudomonadota</taxon>
        <taxon>Gammaproteobacteria</taxon>
        <taxon>Enterobacterales</taxon>
        <taxon>Morganellaceae</taxon>
        <taxon>Providencia</taxon>
    </lineage>
</organism>
<gene>
    <name evidence="2" type="ORF">M998_2613</name>
</gene>
<evidence type="ECO:0000259" key="1">
    <source>
        <dbReference type="Pfam" id="PF00419"/>
    </source>
</evidence>
<dbReference type="InterPro" id="IPR036937">
    <property type="entry name" value="Adhesion_dom_fimbrial_sf"/>
</dbReference>
<dbReference type="GO" id="GO:0043709">
    <property type="term" value="P:cell adhesion involved in single-species biofilm formation"/>
    <property type="evidence" value="ECO:0007669"/>
    <property type="project" value="TreeGrafter"/>
</dbReference>
<dbReference type="PATRIC" id="fig|1354272.4.peg.2661"/>
<dbReference type="InterPro" id="IPR000259">
    <property type="entry name" value="Adhesion_dom_fimbrial"/>
</dbReference>
<evidence type="ECO:0000313" key="2">
    <source>
        <dbReference type="EMBL" id="OAT50451.1"/>
    </source>
</evidence>
<comment type="caution">
    <text evidence="2">The sequence shown here is derived from an EMBL/GenBank/DDBJ whole genome shotgun (WGS) entry which is preliminary data.</text>
</comment>
<name>A0A1B7JRA2_9GAMM</name>
<dbReference type="Proteomes" id="UP000078224">
    <property type="component" value="Unassembled WGS sequence"/>
</dbReference>
<evidence type="ECO:0000313" key="3">
    <source>
        <dbReference type="Proteomes" id="UP000078224"/>
    </source>
</evidence>
<dbReference type="EMBL" id="LXEW01000037">
    <property type="protein sequence ID" value="OAT50451.1"/>
    <property type="molecule type" value="Genomic_DNA"/>
</dbReference>
<dbReference type="GO" id="GO:0009289">
    <property type="term" value="C:pilus"/>
    <property type="evidence" value="ECO:0007669"/>
    <property type="project" value="InterPro"/>
</dbReference>
<dbReference type="PANTHER" id="PTHR33420">
    <property type="entry name" value="FIMBRIAL SUBUNIT ELFA-RELATED"/>
    <property type="match status" value="1"/>
</dbReference>
<dbReference type="InterPro" id="IPR050263">
    <property type="entry name" value="Bact_Fimbrial_Adh_Pro"/>
</dbReference>